<reference evidence="3" key="1">
    <citation type="journal article" date="2013" name="Nat. Biotechnol.">
        <title>Draft genome sequence of chickpea (Cicer arietinum) provides a resource for trait improvement.</title>
        <authorList>
            <person name="Varshney R.K."/>
            <person name="Song C."/>
            <person name="Saxena R.K."/>
            <person name="Azam S."/>
            <person name="Yu S."/>
            <person name="Sharpe A.G."/>
            <person name="Cannon S."/>
            <person name="Baek J."/>
            <person name="Rosen B.D."/>
            <person name="Tar'an B."/>
            <person name="Millan T."/>
            <person name="Zhang X."/>
            <person name="Ramsay L.D."/>
            <person name="Iwata A."/>
            <person name="Wang Y."/>
            <person name="Nelson W."/>
            <person name="Farmer A.D."/>
            <person name="Gaur P.M."/>
            <person name="Soderlund C."/>
            <person name="Penmetsa R.V."/>
            <person name="Xu C."/>
            <person name="Bharti A.K."/>
            <person name="He W."/>
            <person name="Winter P."/>
            <person name="Zhao S."/>
            <person name="Hane J.K."/>
            <person name="Carrasquilla-Garcia N."/>
            <person name="Condie J.A."/>
            <person name="Upadhyaya H.D."/>
            <person name="Luo M.C."/>
            <person name="Thudi M."/>
            <person name="Gowda C.L."/>
            <person name="Singh N.P."/>
            <person name="Lichtenzveig J."/>
            <person name="Gali K.K."/>
            <person name="Rubio J."/>
            <person name="Nadarajan N."/>
            <person name="Dolezel J."/>
            <person name="Bansal K.C."/>
            <person name="Xu X."/>
            <person name="Edwards D."/>
            <person name="Zhang G."/>
            <person name="Kahl G."/>
            <person name="Gil J."/>
            <person name="Singh K.B."/>
            <person name="Datta S.K."/>
            <person name="Jackson S.A."/>
            <person name="Wang J."/>
            <person name="Cook D.R."/>
        </authorList>
    </citation>
    <scope>NUCLEOTIDE SEQUENCE [LARGE SCALE GENOMIC DNA]</scope>
    <source>
        <strain evidence="3">cv. CDC Frontier</strain>
    </source>
</reference>
<dbReference type="Proteomes" id="UP000087171">
    <property type="component" value="Chromosome Ca3"/>
</dbReference>
<dbReference type="AlphaFoldDB" id="A0A3Q7YDY5"/>
<keyword evidence="2" id="KW-0328">Glycosyltransferase</keyword>
<keyword evidence="2" id="KW-0808">Transferase</keyword>
<organism evidence="3 4">
    <name type="scientific">Cicer arietinum</name>
    <name type="common">Chickpea</name>
    <name type="synonym">Garbanzo</name>
    <dbReference type="NCBI Taxonomy" id="3827"/>
    <lineage>
        <taxon>Eukaryota</taxon>
        <taxon>Viridiplantae</taxon>
        <taxon>Streptophyta</taxon>
        <taxon>Embryophyta</taxon>
        <taxon>Tracheophyta</taxon>
        <taxon>Spermatophyta</taxon>
        <taxon>Magnoliopsida</taxon>
        <taxon>eudicotyledons</taxon>
        <taxon>Gunneridae</taxon>
        <taxon>Pentapetalae</taxon>
        <taxon>rosids</taxon>
        <taxon>fabids</taxon>
        <taxon>Fabales</taxon>
        <taxon>Fabaceae</taxon>
        <taxon>Papilionoideae</taxon>
        <taxon>50 kb inversion clade</taxon>
        <taxon>NPAAA clade</taxon>
        <taxon>Hologalegina</taxon>
        <taxon>IRL clade</taxon>
        <taxon>Cicereae</taxon>
        <taxon>Cicer</taxon>
    </lineage>
</organism>
<dbReference type="SUPFAM" id="SSF53756">
    <property type="entry name" value="UDP-Glycosyltransferase/glycogen phosphorylase"/>
    <property type="match status" value="1"/>
</dbReference>
<dbReference type="PANTHER" id="PTHR48047">
    <property type="entry name" value="GLYCOSYLTRANSFERASE"/>
    <property type="match status" value="1"/>
</dbReference>
<name>A0A3Q7YDY5_CICAR</name>
<evidence type="ECO:0000256" key="2">
    <source>
        <dbReference type="ARBA" id="ARBA00022676"/>
    </source>
</evidence>
<gene>
    <name evidence="4" type="primary">LOC113785825</name>
</gene>
<evidence type="ECO:0000313" key="4">
    <source>
        <dbReference type="RefSeq" id="XP_027188710.1"/>
    </source>
</evidence>
<dbReference type="RefSeq" id="XP_027188710.1">
    <property type="nucleotide sequence ID" value="XM_027332909.1"/>
</dbReference>
<keyword evidence="3" id="KW-1185">Reference proteome</keyword>
<comment type="similarity">
    <text evidence="1">Belongs to the UDP-glycosyltransferase family.</text>
</comment>
<dbReference type="OrthoDB" id="1429485at2759"/>
<evidence type="ECO:0000256" key="1">
    <source>
        <dbReference type="ARBA" id="ARBA00009995"/>
    </source>
</evidence>
<evidence type="ECO:0000313" key="3">
    <source>
        <dbReference type="Proteomes" id="UP000087171"/>
    </source>
</evidence>
<dbReference type="Gene3D" id="3.40.50.2000">
    <property type="entry name" value="Glycogen Phosphorylase B"/>
    <property type="match status" value="1"/>
</dbReference>
<accession>A0A3Q7YDY5</accession>
<proteinExistence type="inferred from homology"/>
<dbReference type="GO" id="GO:0035251">
    <property type="term" value="F:UDP-glucosyltransferase activity"/>
    <property type="evidence" value="ECO:0007669"/>
    <property type="project" value="TreeGrafter"/>
</dbReference>
<dbReference type="PANTHER" id="PTHR48047:SF150">
    <property type="entry name" value="SOLANIDINE UDP-GLUCOSE GLUCOSYLTRANSFERASE 1"/>
    <property type="match status" value="1"/>
</dbReference>
<protein>
    <submittedName>
        <fullName evidence="4">Soyasapogenol B glucuronide galactosyltransferase-like</fullName>
    </submittedName>
</protein>
<sequence>MESHSQQLNVIFVPYPTPGHIIPMIDTTRVFANHGVSVTIITTQANALIFQKAIDSDFSSGYAIRTQVIQFPSAQLGLPQGVENIKSGTSQEMLGKISQGISMLQDQIEVVLQDQQPERRLRIFSIK</sequence>
<reference evidence="4" key="2">
    <citation type="submission" date="2025-08" db="UniProtKB">
        <authorList>
            <consortium name="RefSeq"/>
        </authorList>
    </citation>
    <scope>IDENTIFICATION</scope>
    <source>
        <tissue evidence="4">Etiolated seedlings</tissue>
    </source>
</reference>
<dbReference type="STRING" id="3827.A0A3Q7YDY5"/>